<name>A0A4Q4PZ36_9PLEO</name>
<feature type="region of interest" description="Disordered" evidence="1">
    <location>
        <begin position="64"/>
        <end position="87"/>
    </location>
</feature>
<organism evidence="2 3">
    <name type="scientific">Alternaria arborescens</name>
    <dbReference type="NCBI Taxonomy" id="156630"/>
    <lineage>
        <taxon>Eukaryota</taxon>
        <taxon>Fungi</taxon>
        <taxon>Dikarya</taxon>
        <taxon>Ascomycota</taxon>
        <taxon>Pezizomycotina</taxon>
        <taxon>Dothideomycetes</taxon>
        <taxon>Pleosporomycetidae</taxon>
        <taxon>Pleosporales</taxon>
        <taxon>Pleosporineae</taxon>
        <taxon>Pleosporaceae</taxon>
        <taxon>Alternaria</taxon>
        <taxon>Alternaria sect. Alternaria</taxon>
    </lineage>
</organism>
<dbReference type="Proteomes" id="UP000293823">
    <property type="component" value="Unassembled WGS sequence"/>
</dbReference>
<proteinExistence type="predicted"/>
<gene>
    <name evidence="2" type="ORF">AA0113_g12081</name>
</gene>
<feature type="compositionally biased region" description="Polar residues" evidence="1">
    <location>
        <begin position="65"/>
        <end position="79"/>
    </location>
</feature>
<feature type="region of interest" description="Disordered" evidence="1">
    <location>
        <begin position="223"/>
        <end position="273"/>
    </location>
</feature>
<protein>
    <submittedName>
        <fullName evidence="2">Uncharacterized protein</fullName>
    </submittedName>
</protein>
<dbReference type="AlphaFoldDB" id="A0A4Q4PZ36"/>
<sequence length="813" mass="90597">MVVPNGSLSSALNLIKRFADSWLQASDAIDCDDLAALVDALDCLKKDAQQKLSLKKATRAGMTVDSRSVGSSGANQGVRRSSRLKASTPRLASSASLFVAEHETESEFSGEDDETLPAVLDETNSGDYTAATATAPSEILFGDLPWPNEALIESVHEIEMVQSRHALELEPSSPMLYRVTPAVHQQDELAYVQPARVFSEASASHQSHWDNTQSGVNTLHRTAQDVRTDRSHPEAESSRQVSLHQPFSDPAESDVSVSPDRDMEAENSNSEEMVMQDASTPQFFNEAFEDLYGSPLQHESQIGGEEVTVVCQKQYPTDPTHTPSLGNDPMFQSYLDLACRASFCLPHESVEDADSTEIRELLSPLVEGTPLTPRLLHGLIYSLVPGPLRILEVDPSSSDRGTIAEESLAENFAIILRESEEALPLLVLGAANRKTLFVLSSGAVNLLFLGALYRTLHEWKTEYIKPHDVSPHVESTLLSVWIAAACFQGRPLRDAPSSRELRLRFLEELVAPVQRDSVLEQYGISSKLAISQQIDTRLAETSSEAQLQSQPQSNEVFVSKIETFDLEALHEALLQKPADISRGRCLRILQCVYEIGSPCILDSLKPALTAKRENQTHQAMEQPVVEKLFRIHLYLDSQESESHLLVARSRYVKYCYFETYLLAVAALQREKRSSSREKRRIHARKLTASFKQGLCDELPPTPHDDEIHRIYEDLSPSEKKRRAQDMVKNEISRKVAKEHGVDEKRVRRNINRYIRQGRVLHCVLQGRISLNPGLLVLFPSSETHAPSLSTAEFGVELSEPEEKSLSKPIEIKE</sequence>
<reference evidence="3" key="1">
    <citation type="journal article" date="2019" name="bioRxiv">
        <title>Genomics, evolutionary history and diagnostics of the Alternaria alternata species group including apple and Asian pear pathotypes.</title>
        <authorList>
            <person name="Armitage A.D."/>
            <person name="Cockerton H.M."/>
            <person name="Sreenivasaprasad S."/>
            <person name="Woodhall J.W."/>
            <person name="Lane C.R."/>
            <person name="Harrison R.J."/>
            <person name="Clarkson J.P."/>
        </authorList>
    </citation>
    <scope>NUCLEOTIDE SEQUENCE [LARGE SCALE GENOMIC DNA]</scope>
    <source>
        <strain evidence="3">RGR 97.0016</strain>
    </source>
</reference>
<accession>A0A4Q4PZ36</accession>
<evidence type="ECO:0000313" key="3">
    <source>
        <dbReference type="Proteomes" id="UP000293823"/>
    </source>
</evidence>
<dbReference type="OrthoDB" id="3798910at2759"/>
<comment type="caution">
    <text evidence="2">The sequence shown here is derived from an EMBL/GenBank/DDBJ whole genome shotgun (WGS) entry which is preliminary data.</text>
</comment>
<keyword evidence="3" id="KW-1185">Reference proteome</keyword>
<evidence type="ECO:0000256" key="1">
    <source>
        <dbReference type="SAM" id="MobiDB-lite"/>
    </source>
</evidence>
<feature type="compositionally biased region" description="Basic and acidic residues" evidence="1">
    <location>
        <begin position="223"/>
        <end position="237"/>
    </location>
</feature>
<dbReference type="EMBL" id="PEJP01000084">
    <property type="protein sequence ID" value="RYO29303.1"/>
    <property type="molecule type" value="Genomic_DNA"/>
</dbReference>
<evidence type="ECO:0000313" key="2">
    <source>
        <dbReference type="EMBL" id="RYO29303.1"/>
    </source>
</evidence>
<feature type="compositionally biased region" description="Basic and acidic residues" evidence="1">
    <location>
        <begin position="800"/>
        <end position="813"/>
    </location>
</feature>
<feature type="region of interest" description="Disordered" evidence="1">
    <location>
        <begin position="791"/>
        <end position="813"/>
    </location>
</feature>